<name>A0A9W7TTV5_TRIRA</name>
<feature type="non-terminal residue" evidence="1">
    <location>
        <position position="65"/>
    </location>
</feature>
<reference evidence="1" key="1">
    <citation type="submission" date="2021-02" db="EMBL/GenBank/DDBJ databases">
        <title>Comparative genomics reveals that relaxation of natural selection precedes convergent phenotypic evolution of cavefish.</title>
        <authorList>
            <person name="Peng Z."/>
        </authorList>
    </citation>
    <scope>NUCLEOTIDE SEQUENCE</scope>
    <source>
        <tissue evidence="1">Muscle</tissue>
    </source>
</reference>
<dbReference type="EMBL" id="JAFHDT010000012">
    <property type="protein sequence ID" value="KAI7802373.1"/>
    <property type="molecule type" value="Genomic_DNA"/>
</dbReference>
<evidence type="ECO:0000313" key="2">
    <source>
        <dbReference type="Proteomes" id="UP001059041"/>
    </source>
</evidence>
<gene>
    <name evidence="1" type="ORF">IRJ41_008232</name>
</gene>
<evidence type="ECO:0000313" key="1">
    <source>
        <dbReference type="EMBL" id="KAI7802373.1"/>
    </source>
</evidence>
<dbReference type="AlphaFoldDB" id="A0A9W7TTV5"/>
<comment type="caution">
    <text evidence="1">The sequence shown here is derived from an EMBL/GenBank/DDBJ whole genome shotgun (WGS) entry which is preliminary data.</text>
</comment>
<keyword evidence="2" id="KW-1185">Reference proteome</keyword>
<proteinExistence type="predicted"/>
<feature type="non-terminal residue" evidence="1">
    <location>
        <position position="1"/>
    </location>
</feature>
<dbReference type="Proteomes" id="UP001059041">
    <property type="component" value="Linkage Group LG12"/>
</dbReference>
<organism evidence="1 2">
    <name type="scientific">Triplophysa rosa</name>
    <name type="common">Cave loach</name>
    <dbReference type="NCBI Taxonomy" id="992332"/>
    <lineage>
        <taxon>Eukaryota</taxon>
        <taxon>Metazoa</taxon>
        <taxon>Chordata</taxon>
        <taxon>Craniata</taxon>
        <taxon>Vertebrata</taxon>
        <taxon>Euteleostomi</taxon>
        <taxon>Actinopterygii</taxon>
        <taxon>Neopterygii</taxon>
        <taxon>Teleostei</taxon>
        <taxon>Ostariophysi</taxon>
        <taxon>Cypriniformes</taxon>
        <taxon>Nemacheilidae</taxon>
        <taxon>Triplophysa</taxon>
    </lineage>
</organism>
<protein>
    <submittedName>
        <fullName evidence="1">Uncharacterized protein</fullName>
    </submittedName>
</protein>
<accession>A0A9W7TTV5</accession>
<sequence length="65" mass="7501">SHGGVNVHLCILLFNRCAHELISNLHSSDRWKVTLTLSKHSTYVLVLYHPFMINLNYLKCIVLSH</sequence>